<dbReference type="InterPro" id="IPR019109">
    <property type="entry name" value="MamF_MmsF"/>
</dbReference>
<keyword evidence="2 6" id="KW-0812">Transmembrane</keyword>
<evidence type="ECO:0000313" key="8">
    <source>
        <dbReference type="Proteomes" id="UP000216498"/>
    </source>
</evidence>
<evidence type="ECO:0000256" key="1">
    <source>
        <dbReference type="ARBA" id="ARBA00004141"/>
    </source>
</evidence>
<accession>A0A265N864</accession>
<dbReference type="Pfam" id="PF09685">
    <property type="entry name" value="MamF_MmsF"/>
    <property type="match status" value="1"/>
</dbReference>
<comment type="caution">
    <text evidence="7">The sequence shown here is derived from an EMBL/GenBank/DDBJ whole genome shotgun (WGS) entry which is preliminary data.</text>
</comment>
<evidence type="ECO:0000256" key="2">
    <source>
        <dbReference type="ARBA" id="ARBA00022692"/>
    </source>
</evidence>
<sequence>MTEKVKSEETSLDPHQEESSDVKENKGMAILAYIIFFIPLLAAKDSKFAMYHANQGLILFLCWVGVSVLGTILPFIGWLLILPLGSLFLIIMLVLGIINAANGQEKPLPLIGKFKLIK</sequence>
<evidence type="ECO:0008006" key="9">
    <source>
        <dbReference type="Google" id="ProtNLM"/>
    </source>
</evidence>
<dbReference type="EMBL" id="NPMS01000006">
    <property type="protein sequence ID" value="OZU88183.1"/>
    <property type="molecule type" value="Genomic_DNA"/>
</dbReference>
<dbReference type="AlphaFoldDB" id="A0A265N864"/>
<feature type="region of interest" description="Disordered" evidence="5">
    <location>
        <begin position="1"/>
        <end position="23"/>
    </location>
</feature>
<organism evidence="7 8">
    <name type="scientific">Virgibacillus indicus</name>
    <dbReference type="NCBI Taxonomy" id="2024554"/>
    <lineage>
        <taxon>Bacteria</taxon>
        <taxon>Bacillati</taxon>
        <taxon>Bacillota</taxon>
        <taxon>Bacilli</taxon>
        <taxon>Bacillales</taxon>
        <taxon>Bacillaceae</taxon>
        <taxon>Virgibacillus</taxon>
    </lineage>
</organism>
<feature type="transmembrane region" description="Helical" evidence="6">
    <location>
        <begin position="27"/>
        <end position="44"/>
    </location>
</feature>
<feature type="transmembrane region" description="Helical" evidence="6">
    <location>
        <begin position="56"/>
        <end position="76"/>
    </location>
</feature>
<name>A0A265N864_9BACI</name>
<protein>
    <recommendedName>
        <fullName evidence="9">DUF4870 domain-containing protein</fullName>
    </recommendedName>
</protein>
<proteinExistence type="predicted"/>
<dbReference type="RefSeq" id="WP_094886440.1">
    <property type="nucleotide sequence ID" value="NZ_NPMS01000006.1"/>
</dbReference>
<evidence type="ECO:0000256" key="6">
    <source>
        <dbReference type="SAM" id="Phobius"/>
    </source>
</evidence>
<gene>
    <name evidence="7" type="ORF">CIL03_13760</name>
</gene>
<dbReference type="Proteomes" id="UP000216498">
    <property type="component" value="Unassembled WGS sequence"/>
</dbReference>
<dbReference type="OrthoDB" id="7595353at2"/>
<reference evidence="7 8" key="1">
    <citation type="submission" date="2017-08" db="EMBL/GenBank/DDBJ databases">
        <title>Virgibacillus indicus sp. nov. and Virgibacillus profoundi sp. nov, two moderately halophilic bacteria isolated from marine sediment by using the Microfluidic Streak Plate.</title>
        <authorList>
            <person name="Xu B."/>
            <person name="Hu B."/>
            <person name="Wang J."/>
            <person name="Zhu Y."/>
            <person name="Huang L."/>
            <person name="Du W."/>
            <person name="Huang Y."/>
        </authorList>
    </citation>
    <scope>NUCLEOTIDE SEQUENCE [LARGE SCALE GENOMIC DNA]</scope>
    <source>
        <strain evidence="7 8">IO3-P2-C2</strain>
    </source>
</reference>
<keyword evidence="3 6" id="KW-1133">Transmembrane helix</keyword>
<comment type="subcellular location">
    <subcellularLocation>
        <location evidence="1">Membrane</location>
        <topology evidence="1">Multi-pass membrane protein</topology>
    </subcellularLocation>
</comment>
<evidence type="ECO:0000256" key="3">
    <source>
        <dbReference type="ARBA" id="ARBA00022989"/>
    </source>
</evidence>
<evidence type="ECO:0000313" key="7">
    <source>
        <dbReference type="EMBL" id="OZU88183.1"/>
    </source>
</evidence>
<keyword evidence="8" id="KW-1185">Reference proteome</keyword>
<evidence type="ECO:0000256" key="4">
    <source>
        <dbReference type="ARBA" id="ARBA00023136"/>
    </source>
</evidence>
<feature type="transmembrane region" description="Helical" evidence="6">
    <location>
        <begin position="82"/>
        <end position="101"/>
    </location>
</feature>
<evidence type="ECO:0000256" key="5">
    <source>
        <dbReference type="SAM" id="MobiDB-lite"/>
    </source>
</evidence>
<keyword evidence="4 6" id="KW-0472">Membrane</keyword>